<accession>A0ABV8EIQ0</accession>
<sequence length="83" mass="9609">MYNAIILPLAKVDISLVSKWYNDREKGLELKFIHEVKAKVKNIQKNPLASNIRYQSVRTAALNISPFTIHYVFDEDSNSFSHE</sequence>
<name>A0ABV8EIQ0_9BACT</name>
<organism evidence="1 2">
    <name type="scientific">Belliella kenyensis</name>
    <dbReference type="NCBI Taxonomy" id="1472724"/>
    <lineage>
        <taxon>Bacteria</taxon>
        <taxon>Pseudomonadati</taxon>
        <taxon>Bacteroidota</taxon>
        <taxon>Cytophagia</taxon>
        <taxon>Cytophagales</taxon>
        <taxon>Cyclobacteriaceae</taxon>
        <taxon>Belliella</taxon>
    </lineage>
</organism>
<comment type="caution">
    <text evidence="1">The sequence shown here is derived from an EMBL/GenBank/DDBJ whole genome shotgun (WGS) entry which is preliminary data.</text>
</comment>
<proteinExistence type="predicted"/>
<evidence type="ECO:0008006" key="3">
    <source>
        <dbReference type="Google" id="ProtNLM"/>
    </source>
</evidence>
<dbReference type="EMBL" id="JBHSAV010000013">
    <property type="protein sequence ID" value="MFC3975681.1"/>
    <property type="molecule type" value="Genomic_DNA"/>
</dbReference>
<evidence type="ECO:0000313" key="1">
    <source>
        <dbReference type="EMBL" id="MFC3975681.1"/>
    </source>
</evidence>
<gene>
    <name evidence="1" type="ORF">ACFOUP_04795</name>
</gene>
<dbReference type="RefSeq" id="WP_241297166.1">
    <property type="nucleotide sequence ID" value="NZ_JAKZGR010000018.1"/>
</dbReference>
<protein>
    <recommendedName>
        <fullName evidence="3">Type II toxin-antitoxin system RelE/ParE family toxin</fullName>
    </recommendedName>
</protein>
<keyword evidence="2" id="KW-1185">Reference proteome</keyword>
<dbReference type="Proteomes" id="UP001595766">
    <property type="component" value="Unassembled WGS sequence"/>
</dbReference>
<evidence type="ECO:0000313" key="2">
    <source>
        <dbReference type="Proteomes" id="UP001595766"/>
    </source>
</evidence>
<reference evidence="2" key="1">
    <citation type="journal article" date="2019" name="Int. J. Syst. Evol. Microbiol.">
        <title>The Global Catalogue of Microorganisms (GCM) 10K type strain sequencing project: providing services to taxonomists for standard genome sequencing and annotation.</title>
        <authorList>
            <consortium name="The Broad Institute Genomics Platform"/>
            <consortium name="The Broad Institute Genome Sequencing Center for Infectious Disease"/>
            <person name="Wu L."/>
            <person name="Ma J."/>
        </authorList>
    </citation>
    <scope>NUCLEOTIDE SEQUENCE [LARGE SCALE GENOMIC DNA]</scope>
    <source>
        <strain evidence="2">CECT 8551</strain>
    </source>
</reference>